<reference evidence="4" key="1">
    <citation type="journal article" date="2021" name="Curr. Microbiol.">
        <title>Complete genome of nocamycin-producing strain Saccharothrix syringae NRRL B-16468 reveals the biosynthetic potential for secondary metabolites.</title>
        <authorList>
            <person name="Mo X."/>
            <person name="Yang S."/>
        </authorList>
    </citation>
    <scope>NUCLEOTIDE SEQUENCE [LARGE SCALE GENOMIC DNA]</scope>
    <source>
        <strain evidence="4">ATCC 51364 / DSM 43886 / JCM 6844 / KCTC 9398 / NBRC 14523 / NRRL B-16468 / INA 2240</strain>
    </source>
</reference>
<dbReference type="InterPro" id="IPR011010">
    <property type="entry name" value="DNA_brk_join_enz"/>
</dbReference>
<name>A0A5Q0GSY1_SACSY</name>
<sequence length="125" mass="12724">MGGSGSVVGGRAADEIEKHLGAFVDAARKFAGAPDVHLHDLRRTGNTLAAETGATPRELVDRTGHSSTRAAPRPGGAGPDGRGGHRGRGRGPTGTRGARKSRENEKTAHKGRSASALPAEEAESG</sequence>
<dbReference type="Proteomes" id="UP000325787">
    <property type="component" value="Chromosome"/>
</dbReference>
<protein>
    <recommendedName>
        <fullName evidence="5">Tyr recombinase domain-containing protein</fullName>
    </recommendedName>
</protein>
<proteinExistence type="predicted"/>
<feature type="region of interest" description="Disordered" evidence="2">
    <location>
        <begin position="47"/>
        <end position="125"/>
    </location>
</feature>
<evidence type="ECO:0008006" key="5">
    <source>
        <dbReference type="Google" id="ProtNLM"/>
    </source>
</evidence>
<dbReference type="KEGG" id="ssyi:EKG83_06705"/>
<evidence type="ECO:0000256" key="1">
    <source>
        <dbReference type="ARBA" id="ARBA00023172"/>
    </source>
</evidence>
<gene>
    <name evidence="3" type="ORF">EKG83_06705</name>
</gene>
<dbReference type="GO" id="GO:0003677">
    <property type="term" value="F:DNA binding"/>
    <property type="evidence" value="ECO:0007669"/>
    <property type="project" value="InterPro"/>
</dbReference>
<dbReference type="Gene3D" id="1.10.443.10">
    <property type="entry name" value="Intergrase catalytic core"/>
    <property type="match status" value="1"/>
</dbReference>
<evidence type="ECO:0000313" key="3">
    <source>
        <dbReference type="EMBL" id="QFZ17196.1"/>
    </source>
</evidence>
<evidence type="ECO:0000313" key="4">
    <source>
        <dbReference type="Proteomes" id="UP000325787"/>
    </source>
</evidence>
<dbReference type="EMBL" id="CP034550">
    <property type="protein sequence ID" value="QFZ17196.1"/>
    <property type="molecule type" value="Genomic_DNA"/>
</dbReference>
<dbReference type="GO" id="GO:0015074">
    <property type="term" value="P:DNA integration"/>
    <property type="evidence" value="ECO:0007669"/>
    <property type="project" value="InterPro"/>
</dbReference>
<keyword evidence="1" id="KW-0233">DNA recombination</keyword>
<keyword evidence="4" id="KW-1185">Reference proteome</keyword>
<dbReference type="SUPFAM" id="SSF56349">
    <property type="entry name" value="DNA breaking-rejoining enzymes"/>
    <property type="match status" value="1"/>
</dbReference>
<dbReference type="AlphaFoldDB" id="A0A5Q0GSY1"/>
<dbReference type="GO" id="GO:0006310">
    <property type="term" value="P:DNA recombination"/>
    <property type="evidence" value="ECO:0007669"/>
    <property type="project" value="UniProtKB-KW"/>
</dbReference>
<evidence type="ECO:0000256" key="2">
    <source>
        <dbReference type="SAM" id="MobiDB-lite"/>
    </source>
</evidence>
<dbReference type="InterPro" id="IPR013762">
    <property type="entry name" value="Integrase-like_cat_sf"/>
</dbReference>
<accession>A0A5Q0GSY1</accession>
<organism evidence="3 4">
    <name type="scientific">Saccharothrix syringae</name>
    <name type="common">Nocardiopsis syringae</name>
    <dbReference type="NCBI Taxonomy" id="103733"/>
    <lineage>
        <taxon>Bacteria</taxon>
        <taxon>Bacillati</taxon>
        <taxon>Actinomycetota</taxon>
        <taxon>Actinomycetes</taxon>
        <taxon>Pseudonocardiales</taxon>
        <taxon>Pseudonocardiaceae</taxon>
        <taxon>Saccharothrix</taxon>
    </lineage>
</organism>